<reference evidence="7 12" key="5">
    <citation type="journal article" date="2024" name="Microbiol. Resour. Announc.">
        <title>Genome annotations for the ascomycete fungi Trichoderma harzianum, Trichoderma aggressivum, and Purpureocillium lilacinum.</title>
        <authorList>
            <person name="Beijen E.P.W."/>
            <person name="Ohm R.A."/>
        </authorList>
    </citation>
    <scope>NUCLEOTIDE SEQUENCE [LARGE SCALE GENOMIC DNA]</scope>
    <source>
        <strain evidence="7 12">CBS 150709</strain>
    </source>
</reference>
<dbReference type="AlphaFoldDB" id="A0A179GKZ5"/>
<feature type="compositionally biased region" description="Acidic residues" evidence="6">
    <location>
        <begin position="398"/>
        <end position="413"/>
    </location>
</feature>
<dbReference type="InterPro" id="IPR015943">
    <property type="entry name" value="WD40/YVTN_repeat-like_dom_sf"/>
</dbReference>
<feature type="region of interest" description="Disordered" evidence="6">
    <location>
        <begin position="366"/>
        <end position="446"/>
    </location>
</feature>
<dbReference type="InterPro" id="IPR036322">
    <property type="entry name" value="WD40_repeat_dom_sf"/>
</dbReference>
<dbReference type="PANTHER" id="PTHR44019">
    <property type="entry name" value="WD REPEAT-CONTAINING PROTEIN 55"/>
    <property type="match status" value="1"/>
</dbReference>
<keyword evidence="3" id="KW-0677">Repeat</keyword>
<dbReference type="EMBL" id="LSBH01000006">
    <property type="protein sequence ID" value="OAQ77779.1"/>
    <property type="molecule type" value="Genomic_DNA"/>
</dbReference>
<proteinExistence type="inferred from homology"/>
<reference evidence="7" key="4">
    <citation type="submission" date="2023-11" db="EMBL/GenBank/DDBJ databases">
        <authorList>
            <person name="Beijen E."/>
            <person name="Ohm R.A."/>
        </authorList>
    </citation>
    <scope>NUCLEOTIDE SEQUENCE</scope>
    <source>
        <strain evidence="7">CBS 150709</strain>
    </source>
</reference>
<evidence type="ECO:0000256" key="6">
    <source>
        <dbReference type="SAM" id="MobiDB-lite"/>
    </source>
</evidence>
<evidence type="ECO:0000256" key="2">
    <source>
        <dbReference type="ARBA" id="ARBA00022574"/>
    </source>
</evidence>
<keyword evidence="12" id="KW-1185">Reference proteome</keyword>
<evidence type="ECO:0000256" key="5">
    <source>
        <dbReference type="ARBA" id="ARBA00039514"/>
    </source>
</evidence>
<feature type="region of interest" description="Disordered" evidence="6">
    <location>
        <begin position="39"/>
        <end position="59"/>
    </location>
</feature>
<name>A0A179GKZ5_PURLI</name>
<dbReference type="Proteomes" id="UP001287286">
    <property type="component" value="Unassembled WGS sequence"/>
</dbReference>
<gene>
    <name evidence="9" type="ORF">PCL_06830</name>
    <name evidence="7" type="ORF">Purlil1_9609</name>
    <name evidence="8" type="ORF">VFPBJ_08251</name>
</gene>
<dbReference type="InterPro" id="IPR050505">
    <property type="entry name" value="WDR55/POC1"/>
</dbReference>
<accession>A0A179GKZ5</accession>
<evidence type="ECO:0000313" key="10">
    <source>
        <dbReference type="Proteomes" id="UP000078240"/>
    </source>
</evidence>
<protein>
    <recommendedName>
        <fullName evidence="4">WD repeat-containing protein JIP5</fullName>
    </recommendedName>
    <alternativeName>
        <fullName evidence="5">WD repeat-containing protein jip5</fullName>
    </alternativeName>
</protein>
<reference evidence="9" key="1">
    <citation type="submission" date="2015-05" db="EMBL/GenBank/DDBJ databases">
        <authorList>
            <person name="Wang D.B."/>
            <person name="Wang M."/>
        </authorList>
    </citation>
    <scope>NUCLEOTIDE SEQUENCE</scope>
    <source>
        <strain evidence="9">36-1</strain>
    </source>
</reference>
<dbReference type="SUPFAM" id="SSF50978">
    <property type="entry name" value="WD40 repeat-like"/>
    <property type="match status" value="1"/>
</dbReference>
<evidence type="ECO:0000313" key="8">
    <source>
        <dbReference type="EMBL" id="OAQ77779.1"/>
    </source>
</evidence>
<sequence>MFENLCTLPLQADVFATALHPTEPLLTVGLASGHVETFRLPPSGSADEGDDDADADTSVLSDGRGSIDTVWKTRRHKGSCRCLAYGHDGRSLYSAGTDAVVKQFDPLTGQVASKLAIPSTTTVPDAPTLLHVLNPQALLLATDSGALHIFDLRDADGGPKSRRPAQTHFPHADYVSSVTPLPPSEESTSGFPKQWVSTGGTTLAVTDVRRGVLVRSEDQEDELLSSCFMPGMGPKKNRNNGVVAVGSGSGVLTLWDKGAWDDQQERIIVDSGLGGMKGRKGAAAAGGESIDAIVRVPQEMGLGKKVVCGMGDGSLRVVDLVRREVNVSANLRHDDMEGVVSLAFDSANRLISAGGRTVKVWEELSELQGGNDEDDEDEDDEDDDDDVGKNSAKRAADSDSDDDDDDSDEEDGVAEMKRRAKRRKEAQSSKLGPMGAHGVLGFEGMD</sequence>
<evidence type="ECO:0000313" key="12">
    <source>
        <dbReference type="Proteomes" id="UP001287286"/>
    </source>
</evidence>
<comment type="caution">
    <text evidence="8">The sequence shown here is derived from an EMBL/GenBank/DDBJ whole genome shotgun (WGS) entry which is preliminary data.</text>
</comment>
<comment type="similarity">
    <text evidence="1">Belongs to the WD repeat WDR55 family.</text>
</comment>
<dbReference type="EMBL" id="JAWRVI010000044">
    <property type="protein sequence ID" value="KAK4086080.1"/>
    <property type="molecule type" value="Genomic_DNA"/>
</dbReference>
<dbReference type="Proteomes" id="UP000245956">
    <property type="component" value="Unassembled WGS sequence"/>
</dbReference>
<feature type="compositionally biased region" description="Acidic residues" evidence="6">
    <location>
        <begin position="371"/>
        <end position="386"/>
    </location>
</feature>
<evidence type="ECO:0000313" key="7">
    <source>
        <dbReference type="EMBL" id="KAK4086080.1"/>
    </source>
</evidence>
<organism evidence="8 10">
    <name type="scientific">Purpureocillium lilacinum</name>
    <name type="common">Paecilomyces lilacinus</name>
    <dbReference type="NCBI Taxonomy" id="33203"/>
    <lineage>
        <taxon>Eukaryota</taxon>
        <taxon>Fungi</taxon>
        <taxon>Dikarya</taxon>
        <taxon>Ascomycota</taxon>
        <taxon>Pezizomycotina</taxon>
        <taxon>Sordariomycetes</taxon>
        <taxon>Hypocreomycetidae</taxon>
        <taxon>Hypocreales</taxon>
        <taxon>Ophiocordycipitaceae</taxon>
        <taxon>Purpureocillium</taxon>
    </lineage>
</organism>
<dbReference type="Proteomes" id="UP000078240">
    <property type="component" value="Unassembled WGS sequence"/>
</dbReference>
<evidence type="ECO:0000313" key="9">
    <source>
        <dbReference type="EMBL" id="PWI65625.1"/>
    </source>
</evidence>
<dbReference type="InterPro" id="IPR001680">
    <property type="entry name" value="WD40_rpt"/>
</dbReference>
<evidence type="ECO:0000256" key="3">
    <source>
        <dbReference type="ARBA" id="ARBA00022737"/>
    </source>
</evidence>
<evidence type="ECO:0000256" key="4">
    <source>
        <dbReference type="ARBA" id="ARBA00039238"/>
    </source>
</evidence>
<dbReference type="SMART" id="SM00320">
    <property type="entry name" value="WD40"/>
    <property type="match status" value="3"/>
</dbReference>
<dbReference type="EMBL" id="LCWV01000031">
    <property type="protein sequence ID" value="PWI65625.1"/>
    <property type="molecule type" value="Genomic_DNA"/>
</dbReference>
<dbReference type="Gene3D" id="2.130.10.10">
    <property type="entry name" value="YVTN repeat-like/Quinoprotein amine dehydrogenase"/>
    <property type="match status" value="2"/>
</dbReference>
<dbReference type="PANTHER" id="PTHR44019:SF20">
    <property type="entry name" value="WD REPEAT-CONTAINING PROTEIN 55"/>
    <property type="match status" value="1"/>
</dbReference>
<reference evidence="9 11" key="2">
    <citation type="journal article" date="2016" name="Front. Microbiol.">
        <title>Genome and transcriptome sequences reveal the specific parasitism of the nematophagous Purpureocillium lilacinum 36-1.</title>
        <authorList>
            <person name="Xie J."/>
            <person name="Li S."/>
            <person name="Mo C."/>
            <person name="Xiao X."/>
            <person name="Peng D."/>
            <person name="Wang G."/>
            <person name="Xiao Y."/>
        </authorList>
    </citation>
    <scope>NUCLEOTIDE SEQUENCE [LARGE SCALE GENOMIC DNA]</scope>
    <source>
        <strain evidence="9 11">36-1</strain>
    </source>
</reference>
<dbReference type="OrthoDB" id="2288928at2759"/>
<dbReference type="Pfam" id="PF00400">
    <property type="entry name" value="WD40"/>
    <property type="match status" value="2"/>
</dbReference>
<reference evidence="8 10" key="3">
    <citation type="submission" date="2016-01" db="EMBL/GenBank/DDBJ databases">
        <title>Biosynthesis of antibiotic leucinostatins and their inhibition on Phytophthora in bio-control Purpureocillium lilacinum.</title>
        <authorList>
            <person name="Wang G."/>
            <person name="Liu Z."/>
            <person name="Lin R."/>
            <person name="Li E."/>
            <person name="Mao Z."/>
            <person name="Ling J."/>
            <person name="Yin W."/>
            <person name="Xie B."/>
        </authorList>
    </citation>
    <scope>NUCLEOTIDE SEQUENCE [LARGE SCALE GENOMIC DNA]</scope>
    <source>
        <strain evidence="8">PLBJ-1</strain>
    </source>
</reference>
<evidence type="ECO:0000313" key="11">
    <source>
        <dbReference type="Proteomes" id="UP000245956"/>
    </source>
</evidence>
<evidence type="ECO:0000256" key="1">
    <source>
        <dbReference type="ARBA" id="ARBA00007625"/>
    </source>
</evidence>
<keyword evidence="2" id="KW-0853">WD repeat</keyword>